<dbReference type="PANTHER" id="PTHR30290">
    <property type="entry name" value="PERIPLASMIC BINDING COMPONENT OF ABC TRANSPORTER"/>
    <property type="match status" value="1"/>
</dbReference>
<evidence type="ECO:0000256" key="4">
    <source>
        <dbReference type="SAM" id="SignalP"/>
    </source>
</evidence>
<dbReference type="InterPro" id="IPR023765">
    <property type="entry name" value="SBP_5_CS"/>
</dbReference>
<dbReference type="GO" id="GO:0030288">
    <property type="term" value="C:outer membrane-bounded periplasmic space"/>
    <property type="evidence" value="ECO:0007669"/>
    <property type="project" value="UniProtKB-ARBA"/>
</dbReference>
<dbReference type="GO" id="GO:1904680">
    <property type="term" value="F:peptide transmembrane transporter activity"/>
    <property type="evidence" value="ECO:0007669"/>
    <property type="project" value="TreeGrafter"/>
</dbReference>
<keyword evidence="7" id="KW-1185">Reference proteome</keyword>
<dbReference type="RefSeq" id="WP_103716190.1">
    <property type="nucleotide sequence ID" value="NZ_PQFZ01000001.1"/>
</dbReference>
<reference evidence="6 7" key="1">
    <citation type="submission" date="2018-01" db="EMBL/GenBank/DDBJ databases">
        <title>Genomic Encyclopedia of Type Strains, Phase III (KMG-III): the genomes of soil and plant-associated and newly described type strains.</title>
        <authorList>
            <person name="Whitman W."/>
        </authorList>
    </citation>
    <scope>NUCLEOTIDE SEQUENCE [LARGE SCALE GENOMIC DNA]</scope>
    <source>
        <strain evidence="6 7">1131</strain>
    </source>
</reference>
<dbReference type="PANTHER" id="PTHR30290:SF38">
    <property type="entry name" value="D,D-DIPEPTIDE-BINDING PERIPLASMIC PROTEIN DDPA-RELATED"/>
    <property type="match status" value="1"/>
</dbReference>
<dbReference type="PIRSF" id="PIRSF002741">
    <property type="entry name" value="MppA"/>
    <property type="match status" value="1"/>
</dbReference>
<dbReference type="PROSITE" id="PS01040">
    <property type="entry name" value="SBP_BACTERIAL_5"/>
    <property type="match status" value="1"/>
</dbReference>
<dbReference type="InterPro" id="IPR000914">
    <property type="entry name" value="SBP_5_dom"/>
</dbReference>
<evidence type="ECO:0000259" key="5">
    <source>
        <dbReference type="Pfam" id="PF00496"/>
    </source>
</evidence>
<gene>
    <name evidence="6" type="ORF">CYD53_10188</name>
</gene>
<evidence type="ECO:0000313" key="7">
    <source>
        <dbReference type="Proteomes" id="UP000236919"/>
    </source>
</evidence>
<dbReference type="AlphaFoldDB" id="A0A2S4MP73"/>
<keyword evidence="3 4" id="KW-0732">Signal</keyword>
<dbReference type="Gene3D" id="3.10.105.10">
    <property type="entry name" value="Dipeptide-binding Protein, Domain 3"/>
    <property type="match status" value="1"/>
</dbReference>
<sequence>MNRLPAHLIGAAVAATLAGPALAQSLTVSVAADVRSINPGVNRDDNTDDFVLQMVEGLVGYDEGGTPGSLLAEKIDVSADGKTYIFTLRKGVKFHNGAPLTSADVLWSWNRYMDPKTDWRCLTEFDGRNGLKVEAVEAPDANTVTMKLNAPNALFLDALARTDCAMAAVIHKDSVKADGSFDKPIGTGPFKMGEWKRNEFYTMSAFEDYASPRADGKTDGYLGSKRPLVKDVKFLIVRDPATVKAGLLSGAIDMGGILNSDVDELRKAPSLTVQVGTNAVRHGLLIQTRDPLLKNVKLRQAIAAAIDYDELVSAASADLAKPNNSPLYPGSSYFGDVEKQGFKYDPTRAKKLLQESGYKGETITILANKRPTAVSFPQAVVAQAMLQAIGIKVEIEVLEWATQLDRYNKGNYQMQAFSYSARFDPALAFEQFSGNKDKQPRKIWEEPQALALIDKAMTVADKAERQKLFDELHKRYIAEVPMIFTFNGVEPYALSKRVKGFQAWQSKQRMWEVTLAN</sequence>
<dbReference type="Pfam" id="PF00496">
    <property type="entry name" value="SBP_bac_5"/>
    <property type="match status" value="1"/>
</dbReference>
<comment type="caution">
    <text evidence="6">The sequence shown here is derived from an EMBL/GenBank/DDBJ whole genome shotgun (WGS) entry which is preliminary data.</text>
</comment>
<protein>
    <submittedName>
        <fullName evidence="6">Peptide/nickel transport system substrate-binding protein</fullName>
    </submittedName>
</protein>
<evidence type="ECO:0000256" key="2">
    <source>
        <dbReference type="ARBA" id="ARBA00005695"/>
    </source>
</evidence>
<dbReference type="OrthoDB" id="9803988at2"/>
<dbReference type="GO" id="GO:0043190">
    <property type="term" value="C:ATP-binding cassette (ABC) transporter complex"/>
    <property type="evidence" value="ECO:0007669"/>
    <property type="project" value="InterPro"/>
</dbReference>
<dbReference type="Gene3D" id="3.90.76.10">
    <property type="entry name" value="Dipeptide-binding Protein, Domain 1"/>
    <property type="match status" value="1"/>
</dbReference>
<evidence type="ECO:0000256" key="3">
    <source>
        <dbReference type="ARBA" id="ARBA00022729"/>
    </source>
</evidence>
<feature type="signal peptide" evidence="4">
    <location>
        <begin position="1"/>
        <end position="23"/>
    </location>
</feature>
<proteinExistence type="inferred from homology"/>
<feature type="chain" id="PRO_5015664680" evidence="4">
    <location>
        <begin position="24"/>
        <end position="517"/>
    </location>
</feature>
<dbReference type="EMBL" id="PQFZ01000001">
    <property type="protein sequence ID" value="POR56568.1"/>
    <property type="molecule type" value="Genomic_DNA"/>
</dbReference>
<comment type="similarity">
    <text evidence="2">Belongs to the bacterial solute-binding protein 5 family.</text>
</comment>
<dbReference type="Proteomes" id="UP000236919">
    <property type="component" value="Unassembled WGS sequence"/>
</dbReference>
<evidence type="ECO:0000256" key="1">
    <source>
        <dbReference type="ARBA" id="ARBA00004418"/>
    </source>
</evidence>
<accession>A0A2S4MP73</accession>
<feature type="domain" description="Solute-binding protein family 5" evidence="5">
    <location>
        <begin position="69"/>
        <end position="434"/>
    </location>
</feature>
<name>A0A2S4MP73_9HYPH</name>
<evidence type="ECO:0000313" key="6">
    <source>
        <dbReference type="EMBL" id="POR56568.1"/>
    </source>
</evidence>
<dbReference type="GO" id="GO:0015833">
    <property type="term" value="P:peptide transport"/>
    <property type="evidence" value="ECO:0007669"/>
    <property type="project" value="TreeGrafter"/>
</dbReference>
<organism evidence="6 7">
    <name type="scientific">Bosea psychrotolerans</name>
    <dbReference type="NCBI Taxonomy" id="1871628"/>
    <lineage>
        <taxon>Bacteria</taxon>
        <taxon>Pseudomonadati</taxon>
        <taxon>Pseudomonadota</taxon>
        <taxon>Alphaproteobacteria</taxon>
        <taxon>Hyphomicrobiales</taxon>
        <taxon>Boseaceae</taxon>
        <taxon>Bosea</taxon>
    </lineage>
</organism>
<dbReference type="InterPro" id="IPR039424">
    <property type="entry name" value="SBP_5"/>
</dbReference>
<dbReference type="SUPFAM" id="SSF53850">
    <property type="entry name" value="Periplasmic binding protein-like II"/>
    <property type="match status" value="1"/>
</dbReference>
<comment type="subcellular location">
    <subcellularLocation>
        <location evidence="1">Periplasm</location>
    </subcellularLocation>
</comment>
<dbReference type="Gene3D" id="3.40.190.10">
    <property type="entry name" value="Periplasmic binding protein-like II"/>
    <property type="match status" value="1"/>
</dbReference>
<dbReference type="InterPro" id="IPR030678">
    <property type="entry name" value="Peptide/Ni-bd"/>
</dbReference>